<evidence type="ECO:0000256" key="5">
    <source>
        <dbReference type="ARBA" id="ARBA00023274"/>
    </source>
</evidence>
<evidence type="ECO:0000313" key="9">
    <source>
        <dbReference type="EMBL" id="PIS20790.1"/>
    </source>
</evidence>
<dbReference type="EMBL" id="PEYW01000029">
    <property type="protein sequence ID" value="PIS20790.1"/>
    <property type="molecule type" value="Genomic_DNA"/>
</dbReference>
<comment type="similarity">
    <text evidence="1 6 7">Belongs to the universal ribosomal protein uS7 family.</text>
</comment>
<keyword evidence="4 6" id="KW-0689">Ribosomal protein</keyword>
<dbReference type="Pfam" id="PF00177">
    <property type="entry name" value="Ribosomal_S7"/>
    <property type="match status" value="1"/>
</dbReference>
<dbReference type="InterPro" id="IPR036823">
    <property type="entry name" value="Ribosomal_uS7_dom_sf"/>
</dbReference>
<dbReference type="Proteomes" id="UP000231414">
    <property type="component" value="Unassembled WGS sequence"/>
</dbReference>
<dbReference type="GO" id="GO:0000049">
    <property type="term" value="F:tRNA binding"/>
    <property type="evidence" value="ECO:0007669"/>
    <property type="project" value="UniProtKB-UniRule"/>
</dbReference>
<reference evidence="10" key="1">
    <citation type="submission" date="2017-09" db="EMBL/GenBank/DDBJ databases">
        <title>Depth-based differentiation of microbial function through sediment-hosted aquifers and enrichment of novel symbionts in the deep terrestrial subsurface.</title>
        <authorList>
            <person name="Probst A.J."/>
            <person name="Ladd B."/>
            <person name="Jarett J.K."/>
            <person name="Geller-Mcgrath D.E."/>
            <person name="Sieber C.M.K."/>
            <person name="Emerson J.B."/>
            <person name="Anantharaman K."/>
            <person name="Thomas B.C."/>
            <person name="Malmstrom R."/>
            <person name="Stieglmeier M."/>
            <person name="Klingl A."/>
            <person name="Woyke T."/>
            <person name="Ryan C.M."/>
            <person name="Banfield J.F."/>
        </authorList>
    </citation>
    <scope>NUCLEOTIDE SEQUENCE [LARGE SCALE GENOMIC DNA]</scope>
</reference>
<dbReference type="PIRSF" id="PIRSF002122">
    <property type="entry name" value="RPS7p_RPS7a_RPS5e_RPS7o"/>
    <property type="match status" value="1"/>
</dbReference>
<dbReference type="GO" id="GO:0006412">
    <property type="term" value="P:translation"/>
    <property type="evidence" value="ECO:0007669"/>
    <property type="project" value="UniProtKB-UniRule"/>
</dbReference>
<dbReference type="GO" id="GO:0015935">
    <property type="term" value="C:small ribosomal subunit"/>
    <property type="evidence" value="ECO:0007669"/>
    <property type="project" value="InterPro"/>
</dbReference>
<dbReference type="CDD" id="cd14869">
    <property type="entry name" value="uS7_Bacteria"/>
    <property type="match status" value="1"/>
</dbReference>
<evidence type="ECO:0000256" key="4">
    <source>
        <dbReference type="ARBA" id="ARBA00022980"/>
    </source>
</evidence>
<comment type="function">
    <text evidence="6">One of the primary rRNA binding proteins, it binds directly to 16S rRNA where it nucleates assembly of the head domain of the 30S subunit. Is located at the subunit interface close to the decoding center, probably blocks exit of the E-site tRNA.</text>
</comment>
<evidence type="ECO:0000256" key="3">
    <source>
        <dbReference type="ARBA" id="ARBA00022884"/>
    </source>
</evidence>
<feature type="domain" description="Small ribosomal subunit protein uS7" evidence="8">
    <location>
        <begin position="8"/>
        <end position="157"/>
    </location>
</feature>
<keyword evidence="6" id="KW-0820">tRNA-binding</keyword>
<dbReference type="InterPro" id="IPR005717">
    <property type="entry name" value="Ribosomal_uS7_bac/org-type"/>
</dbReference>
<name>A0A2H0X785_UNCKA</name>
<dbReference type="InterPro" id="IPR023798">
    <property type="entry name" value="Ribosomal_uS7_dom"/>
</dbReference>
<dbReference type="GO" id="GO:0003735">
    <property type="term" value="F:structural constituent of ribosome"/>
    <property type="evidence" value="ECO:0007669"/>
    <property type="project" value="InterPro"/>
</dbReference>
<proteinExistence type="inferred from homology"/>
<comment type="subunit">
    <text evidence="6">Part of the 30S ribosomal subunit. Contacts proteins S9 and S11.</text>
</comment>
<dbReference type="PROSITE" id="PS00052">
    <property type="entry name" value="RIBOSOMAL_S7"/>
    <property type="match status" value="1"/>
</dbReference>
<dbReference type="NCBIfam" id="TIGR01029">
    <property type="entry name" value="rpsG_bact"/>
    <property type="match status" value="1"/>
</dbReference>
<dbReference type="InterPro" id="IPR000235">
    <property type="entry name" value="Ribosomal_uS7"/>
</dbReference>
<dbReference type="SUPFAM" id="SSF47973">
    <property type="entry name" value="Ribosomal protein S7"/>
    <property type="match status" value="1"/>
</dbReference>
<protein>
    <recommendedName>
        <fullName evidence="6">Small ribosomal subunit protein uS7</fullName>
    </recommendedName>
</protein>
<evidence type="ECO:0000259" key="8">
    <source>
        <dbReference type="Pfam" id="PF00177"/>
    </source>
</evidence>
<gene>
    <name evidence="6" type="primary">rpsG</name>
    <name evidence="9" type="ORF">COT52_02095</name>
</gene>
<evidence type="ECO:0000256" key="6">
    <source>
        <dbReference type="HAMAP-Rule" id="MF_00480"/>
    </source>
</evidence>
<evidence type="ECO:0000256" key="7">
    <source>
        <dbReference type="RuleBase" id="RU003619"/>
    </source>
</evidence>
<dbReference type="InterPro" id="IPR020606">
    <property type="entry name" value="Ribosomal_uS7_CS"/>
</dbReference>
<dbReference type="Gene3D" id="1.10.455.10">
    <property type="entry name" value="Ribosomal protein S7 domain"/>
    <property type="match status" value="1"/>
</dbReference>
<evidence type="ECO:0000313" key="10">
    <source>
        <dbReference type="Proteomes" id="UP000231414"/>
    </source>
</evidence>
<accession>A0A2H0X785</accession>
<evidence type="ECO:0000256" key="1">
    <source>
        <dbReference type="ARBA" id="ARBA00007151"/>
    </source>
</evidence>
<dbReference type="PANTHER" id="PTHR11205">
    <property type="entry name" value="RIBOSOMAL PROTEIN S7"/>
    <property type="match status" value="1"/>
</dbReference>
<comment type="caution">
    <text evidence="9">The sequence shown here is derived from an EMBL/GenBank/DDBJ whole genome shotgun (WGS) entry which is preliminary data.</text>
</comment>
<keyword evidence="3 6" id="KW-0694">RNA-binding</keyword>
<dbReference type="HAMAP" id="MF_00480_B">
    <property type="entry name" value="Ribosomal_uS7_B"/>
    <property type="match status" value="1"/>
</dbReference>
<keyword evidence="5 6" id="KW-0687">Ribonucleoprotein</keyword>
<keyword evidence="2 6" id="KW-0699">rRNA-binding</keyword>
<dbReference type="AlphaFoldDB" id="A0A2H0X785"/>
<evidence type="ECO:0000256" key="2">
    <source>
        <dbReference type="ARBA" id="ARBA00022730"/>
    </source>
</evidence>
<organism evidence="9 10">
    <name type="scientific">candidate division WWE3 bacterium CG08_land_8_20_14_0_20_43_13</name>
    <dbReference type="NCBI Taxonomy" id="1975087"/>
    <lineage>
        <taxon>Bacteria</taxon>
        <taxon>Katanobacteria</taxon>
    </lineage>
</organism>
<dbReference type="GO" id="GO:0019843">
    <property type="term" value="F:rRNA binding"/>
    <property type="evidence" value="ECO:0007669"/>
    <property type="project" value="UniProtKB-UniRule"/>
</dbReference>
<sequence length="168" mass="19097">MRDNKSLKHNNPQPDGRYHSLLVSRLINQIMVDGKKSIAVSIVYKALDALAIEDASGDMKEKRRLTLEKFERAIKNVTPEQEVRSRRVGGATYQVPVPIRHSRAESLALRWLINSARSRSGKPMPTLLTEEITNAYNESGPAFKKKEDMHRMAQANRAFAHFSWAARN</sequence>